<dbReference type="SFLD" id="SFLDG01384">
    <property type="entry name" value="thioether_bond_formation_requi"/>
    <property type="match status" value="1"/>
</dbReference>
<dbReference type="PROSITE" id="PS51918">
    <property type="entry name" value="RADICAL_SAM"/>
    <property type="match status" value="1"/>
</dbReference>
<accession>A0A6N2SZW1</accession>
<evidence type="ECO:0000256" key="6">
    <source>
        <dbReference type="ARBA" id="ARBA00023601"/>
    </source>
</evidence>
<keyword evidence="4" id="KW-0408">Iron</keyword>
<keyword evidence="3" id="KW-0479">Metal-binding</keyword>
<dbReference type="GO" id="GO:0051536">
    <property type="term" value="F:iron-sulfur cluster binding"/>
    <property type="evidence" value="ECO:0007669"/>
    <property type="project" value="UniProtKB-KW"/>
</dbReference>
<dbReference type="SUPFAM" id="SSF102114">
    <property type="entry name" value="Radical SAM enzymes"/>
    <property type="match status" value="1"/>
</dbReference>
<comment type="cofactor">
    <cofactor evidence="1">
        <name>[4Fe-4S] cluster</name>
        <dbReference type="ChEBI" id="CHEBI:49883"/>
    </cofactor>
</comment>
<organism evidence="8">
    <name type="scientific">Blautia hansenii</name>
    <name type="common">Ruminococcus hansenii</name>
    <dbReference type="NCBI Taxonomy" id="1322"/>
    <lineage>
        <taxon>Bacteria</taxon>
        <taxon>Bacillati</taxon>
        <taxon>Bacillota</taxon>
        <taxon>Clostridia</taxon>
        <taxon>Lachnospirales</taxon>
        <taxon>Lachnospiraceae</taxon>
        <taxon>Blautia</taxon>
    </lineage>
</organism>
<dbReference type="SFLD" id="SFLDG01072">
    <property type="entry name" value="dehydrogenase_like"/>
    <property type="match status" value="1"/>
</dbReference>
<keyword evidence="2" id="KW-0949">S-adenosyl-L-methionine</keyword>
<dbReference type="InterPro" id="IPR034485">
    <property type="entry name" value="Anaerobic_Cys-type_sulfatase-m"/>
</dbReference>
<dbReference type="EC" id="1.8.98.-" evidence="8"/>
<dbReference type="GO" id="GO:0016491">
    <property type="term" value="F:oxidoreductase activity"/>
    <property type="evidence" value="ECO:0007669"/>
    <property type="project" value="UniProtKB-KW"/>
</dbReference>
<dbReference type="SFLD" id="SFLDS00029">
    <property type="entry name" value="Radical_SAM"/>
    <property type="match status" value="1"/>
</dbReference>
<reference evidence="8" key="1">
    <citation type="submission" date="2019-11" db="EMBL/GenBank/DDBJ databases">
        <authorList>
            <person name="Feng L."/>
        </authorList>
    </citation>
    <scope>NUCLEOTIDE SEQUENCE</scope>
    <source>
        <strain evidence="8">BhanseniiLFYP23</strain>
    </source>
</reference>
<keyword evidence="8" id="KW-0560">Oxidoreductase</keyword>
<dbReference type="SFLD" id="SFLDG01067">
    <property type="entry name" value="SPASM/twitch_domain_containing"/>
    <property type="match status" value="1"/>
</dbReference>
<evidence type="ECO:0000259" key="7">
    <source>
        <dbReference type="PROSITE" id="PS51918"/>
    </source>
</evidence>
<dbReference type="NCBIfam" id="NF010321">
    <property type="entry name" value="PRK13758.1"/>
    <property type="match status" value="1"/>
</dbReference>
<evidence type="ECO:0000256" key="5">
    <source>
        <dbReference type="ARBA" id="ARBA00023014"/>
    </source>
</evidence>
<dbReference type="InterPro" id="IPR013785">
    <property type="entry name" value="Aldolase_TIM"/>
</dbReference>
<evidence type="ECO:0000256" key="3">
    <source>
        <dbReference type="ARBA" id="ARBA00022723"/>
    </source>
</evidence>
<dbReference type="InterPro" id="IPR023885">
    <property type="entry name" value="4Fe4S-binding_SPASM_dom"/>
</dbReference>
<protein>
    <submittedName>
        <fullName evidence="8">Anaerobic sulfatase-maturating enzyme</fullName>
        <ecNumber evidence="8">1.8.98.-</ecNumber>
    </submittedName>
</protein>
<dbReference type="SFLD" id="SFLDF00289">
    <property type="entry name" value="anaerobic_Cys-type_sulfatase-m"/>
    <property type="match status" value="1"/>
</dbReference>
<dbReference type="GO" id="GO:0046872">
    <property type="term" value="F:metal ion binding"/>
    <property type="evidence" value="ECO:0007669"/>
    <property type="project" value="UniProtKB-KW"/>
</dbReference>
<evidence type="ECO:0000313" key="8">
    <source>
        <dbReference type="EMBL" id="VYS98018.1"/>
    </source>
</evidence>
<dbReference type="SFLD" id="SFLDG01386">
    <property type="entry name" value="main_SPASM_domain-containing"/>
    <property type="match status" value="1"/>
</dbReference>
<keyword evidence="5" id="KW-0411">Iron-sulfur</keyword>
<feature type="domain" description="Radical SAM core" evidence="7">
    <location>
        <begin position="1"/>
        <end position="227"/>
    </location>
</feature>
<dbReference type="NCBIfam" id="TIGR03942">
    <property type="entry name" value="sulfatase_rSAM"/>
    <property type="match status" value="1"/>
</dbReference>
<dbReference type="InterPro" id="IPR006638">
    <property type="entry name" value="Elp3/MiaA/NifB-like_rSAM"/>
</dbReference>
<evidence type="ECO:0000256" key="4">
    <source>
        <dbReference type="ARBA" id="ARBA00023004"/>
    </source>
</evidence>
<name>A0A6N2SZW1_BLAHA</name>
<proteinExistence type="inferred from homology"/>
<evidence type="ECO:0000256" key="1">
    <source>
        <dbReference type="ARBA" id="ARBA00001966"/>
    </source>
</evidence>
<dbReference type="Gene3D" id="3.20.20.70">
    <property type="entry name" value="Aldolase class I"/>
    <property type="match status" value="1"/>
</dbReference>
<dbReference type="InterPro" id="IPR023867">
    <property type="entry name" value="Sulphatase_maturase_rSAM"/>
</dbReference>
<gene>
    <name evidence="8" type="ORF">BHLFYP23_02322</name>
</gene>
<sequence>MKYMQMMIKPASSNCNLRCSYCFYEDECKNREIPSYGIMKEDTMEILVKKALEEAEDFCTFGFQGGEPTLAGLEFFEKFVECVKKYKKKETKVNFCLQTNGTLLDDNWVKFLKENNFLVGISLDGTKEIHDRNRQDAKKKGTFALVLKNAKELLRNKVEVNILCVLTKQSAKKIASIYRFLKKEGFYYQQYIPCLDPMGEEEGQYPWSLTPKVYAEALKELFDLWFEDIQKGEIVSIREFDNWLSMLKGMPPEACSQTGRCSMQNIVEANGDIYPCDFYVLDNCRVANVTDENFRFFQGILPDMEFFKEGVKRGENCKACKWYPLCRGGCRRNYTKENKNYFCEAYQEFFEYSIVRWEWLAARL</sequence>
<comment type="similarity">
    <text evidence="6">Belongs to the radical SAM superfamily. Anaerobic sulfatase-maturating enzyme family.</text>
</comment>
<dbReference type="InterPro" id="IPR007197">
    <property type="entry name" value="rSAM"/>
</dbReference>
<dbReference type="AlphaFoldDB" id="A0A6N2SZW1"/>
<evidence type="ECO:0000256" key="2">
    <source>
        <dbReference type="ARBA" id="ARBA00022691"/>
    </source>
</evidence>
<dbReference type="NCBIfam" id="TIGR04085">
    <property type="entry name" value="rSAM_more_4Fe4S"/>
    <property type="match status" value="1"/>
</dbReference>
<dbReference type="InterPro" id="IPR058240">
    <property type="entry name" value="rSAM_sf"/>
</dbReference>
<dbReference type="SMART" id="SM00729">
    <property type="entry name" value="Elp3"/>
    <property type="match status" value="1"/>
</dbReference>
<dbReference type="CDD" id="cd01335">
    <property type="entry name" value="Radical_SAM"/>
    <property type="match status" value="1"/>
</dbReference>
<dbReference type="PANTHER" id="PTHR43273:SF3">
    <property type="entry name" value="ANAEROBIC SULFATASE-MATURATING ENZYME HOMOLOG ASLB-RELATED"/>
    <property type="match status" value="1"/>
</dbReference>
<dbReference type="PANTHER" id="PTHR43273">
    <property type="entry name" value="ANAEROBIC SULFATASE-MATURATING ENZYME HOMOLOG ASLB-RELATED"/>
    <property type="match status" value="1"/>
</dbReference>
<dbReference type="EMBL" id="CACRSY010000009">
    <property type="protein sequence ID" value="VYS98018.1"/>
    <property type="molecule type" value="Genomic_DNA"/>
</dbReference>
<dbReference type="Pfam" id="PF04055">
    <property type="entry name" value="Radical_SAM"/>
    <property type="match status" value="1"/>
</dbReference>
<dbReference type="RefSeq" id="WP_022239546.1">
    <property type="nucleotide sequence ID" value="NZ_CACRSY010000009.1"/>
</dbReference>